<name>A0A3N6UU10_9GAMM</name>
<evidence type="ECO:0000313" key="1">
    <source>
        <dbReference type="EMBL" id="RQM36335.1"/>
    </source>
</evidence>
<organism evidence="1 2">
    <name type="scientific">Erwinia psidii</name>
    <dbReference type="NCBI Taxonomy" id="69224"/>
    <lineage>
        <taxon>Bacteria</taxon>
        <taxon>Pseudomonadati</taxon>
        <taxon>Pseudomonadota</taxon>
        <taxon>Gammaproteobacteria</taxon>
        <taxon>Enterobacterales</taxon>
        <taxon>Erwiniaceae</taxon>
        <taxon>Erwinia</taxon>
    </lineage>
</organism>
<proteinExistence type="predicted"/>
<dbReference type="InterPro" id="IPR014894">
    <property type="entry name" value="DcrB/EagT6"/>
</dbReference>
<protein>
    <submittedName>
        <fullName evidence="1">DUF1795 domain-containing protein</fullName>
    </submittedName>
</protein>
<dbReference type="EMBL" id="RHHM01000027">
    <property type="protein sequence ID" value="RQM36335.1"/>
    <property type="molecule type" value="Genomic_DNA"/>
</dbReference>
<dbReference type="OrthoDB" id="8775251at2"/>
<dbReference type="Pfam" id="PF08786">
    <property type="entry name" value="DcrB"/>
    <property type="match status" value="1"/>
</dbReference>
<dbReference type="Proteomes" id="UP000279457">
    <property type="component" value="Unassembled WGS sequence"/>
</dbReference>
<evidence type="ECO:0000313" key="2">
    <source>
        <dbReference type="Proteomes" id="UP000279457"/>
    </source>
</evidence>
<keyword evidence="2" id="KW-1185">Reference proteome</keyword>
<dbReference type="RefSeq" id="WP_124234913.1">
    <property type="nucleotide sequence ID" value="NZ_RHHM01000027.1"/>
</dbReference>
<dbReference type="InterPro" id="IPR016123">
    <property type="entry name" value="Mog1/PsbP_a/b/a-sand"/>
</dbReference>
<comment type="caution">
    <text evidence="1">The sequence shown here is derived from an EMBL/GenBank/DDBJ whole genome shotgun (WGS) entry which is preliminary data.</text>
</comment>
<accession>A0A3N6UU10</accession>
<dbReference type="SUPFAM" id="SSF55724">
    <property type="entry name" value="Mog1p/PsbP-like"/>
    <property type="match status" value="1"/>
</dbReference>
<dbReference type="Gene3D" id="3.40.1000.10">
    <property type="entry name" value="Mog1/PsbP, alpha/beta/alpha sandwich"/>
    <property type="match status" value="1"/>
</dbReference>
<reference evidence="1 2" key="1">
    <citation type="submission" date="2018-10" db="EMBL/GenBank/DDBJ databases">
        <title>Draft genome sequence for the type isolate of Erwinia psidii, agent causal of bacterial blight in guava (Psidium guajava) and wilt and die-back of Eucalyptus spp.</title>
        <authorList>
            <person name="Hermenegildo P.S."/>
            <person name="Santos S.A."/>
            <person name="Guimaraes L.M.S."/>
            <person name="Vidigal P.M.P."/>
            <person name="Pereira I.C."/>
            <person name="Badel J.L."/>
            <person name="Alfenas-Zerbini P."/>
            <person name="Ferreira M.A.S.V."/>
            <person name="Alfenas A.C."/>
        </authorList>
    </citation>
    <scope>NUCLEOTIDE SEQUENCE [LARGE SCALE GENOMIC DNA]</scope>
    <source>
        <strain evidence="1 2">IBSBF 435</strain>
    </source>
</reference>
<dbReference type="AlphaFoldDB" id="A0A3N6UU10"/>
<sequence length="147" mass="16879">MQYHLNEGSFTLPDGGWLDNSMNVLRDDASGITLVISRGPVPEGSDFEQEFYRQWDDMRPQMTRLQQSDFTRVTVGAQQQIRAVQVSSHFERNGQTLHQHQLAVQATEKNSLMVLTFSALRPFTDEDNQRWASLKQSLDLTRHGQEV</sequence>
<gene>
    <name evidence="1" type="ORF">EB241_21040</name>
</gene>